<dbReference type="Pfam" id="PF05110">
    <property type="entry name" value="AF-4"/>
    <property type="match status" value="1"/>
</dbReference>
<reference evidence="2 3" key="1">
    <citation type="submission" date="2017-12" db="EMBL/GenBank/DDBJ databases">
        <title>High-resolution comparative analysis of great ape genomes.</title>
        <authorList>
            <person name="Pollen A."/>
            <person name="Hastie A."/>
            <person name="Hormozdiari F."/>
            <person name="Dougherty M."/>
            <person name="Liu R."/>
            <person name="Chaisson M."/>
            <person name="Hoppe E."/>
            <person name="Hill C."/>
            <person name="Pang A."/>
            <person name="Hillier L."/>
            <person name="Baker C."/>
            <person name="Armstrong J."/>
            <person name="Shendure J."/>
            <person name="Paten B."/>
            <person name="Wilson R."/>
            <person name="Chao H."/>
            <person name="Schneider V."/>
            <person name="Ventura M."/>
            <person name="Kronenberg Z."/>
            <person name="Murali S."/>
            <person name="Gordon D."/>
            <person name="Cantsilieris S."/>
            <person name="Munson K."/>
            <person name="Nelson B."/>
            <person name="Raja A."/>
            <person name="Underwood J."/>
            <person name="Diekhans M."/>
            <person name="Fiddes I."/>
            <person name="Haussler D."/>
            <person name="Eichler E."/>
        </authorList>
    </citation>
    <scope>NUCLEOTIDE SEQUENCE [LARGE SCALE GENOMIC DNA]</scope>
    <source>
        <strain evidence="2">Yerkes chimp pedigree #C0471</strain>
    </source>
</reference>
<gene>
    <name evidence="2" type="ORF">CK820_G0033342</name>
</gene>
<sequence>MLGNYEEVKEFLSTKSHTHRLDASENRLGKPKYPLIPDKGSSIPSSSFHTSV</sequence>
<feature type="compositionally biased region" description="Basic and acidic residues" evidence="1">
    <location>
        <begin position="19"/>
        <end position="28"/>
    </location>
</feature>
<feature type="region of interest" description="Disordered" evidence="1">
    <location>
        <begin position="13"/>
        <end position="52"/>
    </location>
</feature>
<proteinExistence type="predicted"/>
<organism evidence="2 3">
    <name type="scientific">Pan troglodytes</name>
    <name type="common">Chimpanzee</name>
    <dbReference type="NCBI Taxonomy" id="9598"/>
    <lineage>
        <taxon>Eukaryota</taxon>
        <taxon>Metazoa</taxon>
        <taxon>Chordata</taxon>
        <taxon>Craniata</taxon>
        <taxon>Vertebrata</taxon>
        <taxon>Euteleostomi</taxon>
        <taxon>Mammalia</taxon>
        <taxon>Eutheria</taxon>
        <taxon>Euarchontoglires</taxon>
        <taxon>Primates</taxon>
        <taxon>Haplorrhini</taxon>
        <taxon>Catarrhini</taxon>
        <taxon>Hominidae</taxon>
        <taxon>Pan</taxon>
    </lineage>
</organism>
<comment type="caution">
    <text evidence="2">The sequence shown here is derived from an EMBL/GenBank/DDBJ whole genome shotgun (WGS) entry which is preliminary data.</text>
</comment>
<dbReference type="AlphaFoldDB" id="A0A2J8L2F8"/>
<feature type="non-terminal residue" evidence="2">
    <location>
        <position position="52"/>
    </location>
</feature>
<feature type="compositionally biased region" description="Polar residues" evidence="1">
    <location>
        <begin position="42"/>
        <end position="52"/>
    </location>
</feature>
<dbReference type="EMBL" id="NBAG03000317">
    <property type="protein sequence ID" value="PNI41449.1"/>
    <property type="molecule type" value="Genomic_DNA"/>
</dbReference>
<evidence type="ECO:0000313" key="2">
    <source>
        <dbReference type="EMBL" id="PNI41449.1"/>
    </source>
</evidence>
<evidence type="ECO:0000256" key="1">
    <source>
        <dbReference type="SAM" id="MobiDB-lite"/>
    </source>
</evidence>
<evidence type="ECO:0000313" key="3">
    <source>
        <dbReference type="Proteomes" id="UP000236370"/>
    </source>
</evidence>
<accession>A0A2J8L2F8</accession>
<name>A0A2J8L2F8_PANTR</name>
<protein>
    <submittedName>
        <fullName evidence="2">AFF1 isoform 11</fullName>
    </submittedName>
</protein>
<dbReference type="Proteomes" id="UP000236370">
    <property type="component" value="Unassembled WGS sequence"/>
</dbReference>